<protein>
    <submittedName>
        <fullName evidence="1">Uncharacterized protein</fullName>
    </submittedName>
</protein>
<dbReference type="Proteomes" id="UP000198427">
    <property type="component" value="Unassembled WGS sequence"/>
</dbReference>
<dbReference type="InterPro" id="IPR025051">
    <property type="entry name" value="DUF3990"/>
</dbReference>
<evidence type="ECO:0000313" key="2">
    <source>
        <dbReference type="Proteomes" id="UP000198427"/>
    </source>
</evidence>
<proteinExistence type="predicted"/>
<evidence type="ECO:0000313" key="1">
    <source>
        <dbReference type="EMBL" id="SNR81506.1"/>
    </source>
</evidence>
<dbReference type="RefSeq" id="WP_089366091.1">
    <property type="nucleotide sequence ID" value="NZ_CP023863.1"/>
</dbReference>
<dbReference type="AlphaFoldDB" id="A0A2K9H7X0"/>
<organism evidence="1 2">
    <name type="scientific">Prevotella jejuni</name>
    <dbReference type="NCBI Taxonomy" id="1177574"/>
    <lineage>
        <taxon>Bacteria</taxon>
        <taxon>Pseudomonadati</taxon>
        <taxon>Bacteroidota</taxon>
        <taxon>Bacteroidia</taxon>
        <taxon>Bacteroidales</taxon>
        <taxon>Prevotellaceae</taxon>
        <taxon>Prevotella</taxon>
    </lineage>
</organism>
<sequence length="157" mass="18495">MKLYHGTSEEFEIPNIVMCKPMTDFGKGFYLSSEIKLAKDWKKFSPNHHVLIFDIVLSDINTCKLRIKRFNKADKEWAKFIYNNRRGKCKSNRYDLVIGPIADNGIEVLFQELEHGNKTNEEWENLAKKLSLRKFSSIQYCFKTDMALKLLKYETKS</sequence>
<reference evidence="1 2" key="1">
    <citation type="submission" date="2017-06" db="EMBL/GenBank/DDBJ databases">
        <authorList>
            <person name="Varghese N."/>
            <person name="Submissions S."/>
        </authorList>
    </citation>
    <scope>NUCLEOTIDE SEQUENCE [LARGE SCALE GENOMIC DNA]</scope>
    <source>
        <strain evidence="1 2">DSM 26989</strain>
    </source>
</reference>
<name>A0A2K9H7X0_9BACT</name>
<gene>
    <name evidence="1" type="ORF">SAMN06265364_11239</name>
</gene>
<dbReference type="KEGG" id="pje:CRM71_04870"/>
<accession>A0A2K9H7X0</accession>
<comment type="caution">
    <text evidence="1">The sequence shown here is derived from an EMBL/GenBank/DDBJ whole genome shotgun (WGS) entry which is preliminary data.</text>
</comment>
<dbReference type="OrthoDB" id="9813772at2"/>
<dbReference type="EMBL" id="FZNZ01000012">
    <property type="protein sequence ID" value="SNR81506.1"/>
    <property type="molecule type" value="Genomic_DNA"/>
</dbReference>
<dbReference type="GeneID" id="94028758"/>
<dbReference type="Pfam" id="PF13151">
    <property type="entry name" value="DUF3990"/>
    <property type="match status" value="1"/>
</dbReference>
<keyword evidence="2" id="KW-1185">Reference proteome</keyword>